<feature type="transmembrane region" description="Helical" evidence="7">
    <location>
        <begin position="431"/>
        <end position="450"/>
    </location>
</feature>
<evidence type="ECO:0000256" key="5">
    <source>
        <dbReference type="ARBA" id="ARBA00023136"/>
    </source>
</evidence>
<sequence>MHSDPELPRNRSQKNKFLPSYTQVPQLGAPSRQFHVSLTDGSQQPGIKGALPDMDAENSNDSVRGTEKSVTIAQAENTEKRKGLALLIHDLKQRKLIPMKLLSLIVFSGYGVLLPYVAMHMKSLGISVEETGAIYGLSACVLLSVLFGFNGITALLFLLVPVGRISVVYPTNCFDDNSTLTLTDLDLHPCEVKLNEDSETSVINVSATIGECGSVCYNVETSYGWSGPETSPSLFVNETDKMLPIGKVFSGAVFFPSDYCLDVTCSTTATFGSEVDCTLNRRNSIEQNQAKMLIGLNLASAYSGNITGKYRVNWMTTEGGTKIGQKVRDFQCVSYEEKQKLRYTVNSQDIQAANNRTTSYQMCQPHCIVQISRSDICSNKAREDVVNPQFTFWMYLLLLLIFDVFMSGSGTLFDGASLVLVNEVGGTCLLFVRRFFGIATIGMLTINLNFKPPAQNLIKDVNLISGFDSAAYLLRSHLPEVKSPKRSNHLLRRQRHSTYSQLCSFALSIGYSYLQDPRMCLLLESLEAISWNFARISHVAYANILGTKTTIASIHGLLSGITYGLGCGTGSIGGGLLIGVYGLRVTFRILGAISFITGLLYFLINIFYLRQKKANAKLKNSEKEFLSRLEFFRLILTGTVVGSLRSPLNRFCRLGAQGKPEMFLWWKGLAVIMIRVTPIILLLGRPLSVPSSGALEDQQVVTFPHFCCCGLAQQQQLICICSLSQQESIHAPLGGHLSPLIAQSSLKFGVFSPEQLGAQDQLAEMRNQLRLFSNRISGNHIKPLANSPDENSSRERERVIEKEWRQTNSRRVDDTP</sequence>
<dbReference type="InterPro" id="IPR024989">
    <property type="entry name" value="MFS_assoc_dom"/>
</dbReference>
<evidence type="ECO:0000256" key="6">
    <source>
        <dbReference type="SAM" id="MobiDB-lite"/>
    </source>
</evidence>
<evidence type="ECO:0000256" key="1">
    <source>
        <dbReference type="ARBA" id="ARBA00004141"/>
    </source>
</evidence>
<dbReference type="SUPFAM" id="SSF103473">
    <property type="entry name" value="MFS general substrate transporter"/>
    <property type="match status" value="1"/>
</dbReference>
<dbReference type="Gene3D" id="1.20.1250.20">
    <property type="entry name" value="MFS general substrate transporter like domains"/>
    <property type="match status" value="1"/>
</dbReference>
<dbReference type="EMBL" id="GL732526">
    <property type="protein sequence ID" value="EFX88453.1"/>
    <property type="molecule type" value="Genomic_DNA"/>
</dbReference>
<feature type="transmembrane region" description="Helical" evidence="7">
    <location>
        <begin position="589"/>
        <end position="609"/>
    </location>
</feature>
<evidence type="ECO:0000313" key="10">
    <source>
        <dbReference type="Proteomes" id="UP000000305"/>
    </source>
</evidence>
<organism evidence="9 10">
    <name type="scientific">Daphnia pulex</name>
    <name type="common">Water flea</name>
    <dbReference type="NCBI Taxonomy" id="6669"/>
    <lineage>
        <taxon>Eukaryota</taxon>
        <taxon>Metazoa</taxon>
        <taxon>Ecdysozoa</taxon>
        <taxon>Arthropoda</taxon>
        <taxon>Crustacea</taxon>
        <taxon>Branchiopoda</taxon>
        <taxon>Diplostraca</taxon>
        <taxon>Cladocera</taxon>
        <taxon>Anomopoda</taxon>
        <taxon>Daphniidae</taxon>
        <taxon>Daphnia</taxon>
    </lineage>
</organism>
<dbReference type="PANTHER" id="PTHR16172">
    <property type="entry name" value="MAJOR FACILITATOR SUPERFAMILY DOMAIN-CONTAINING PROTEIN 6-LIKE"/>
    <property type="match status" value="1"/>
</dbReference>
<evidence type="ECO:0000256" key="3">
    <source>
        <dbReference type="ARBA" id="ARBA00022692"/>
    </source>
</evidence>
<accession>E9FWC6</accession>
<evidence type="ECO:0000256" key="4">
    <source>
        <dbReference type="ARBA" id="ARBA00022989"/>
    </source>
</evidence>
<feature type="transmembrane region" description="Helical" evidence="7">
    <location>
        <begin position="561"/>
        <end position="583"/>
    </location>
</feature>
<evidence type="ECO:0000256" key="2">
    <source>
        <dbReference type="ARBA" id="ARBA00005241"/>
    </source>
</evidence>
<dbReference type="InterPro" id="IPR036259">
    <property type="entry name" value="MFS_trans_sf"/>
</dbReference>
<feature type="transmembrane region" description="Helical" evidence="7">
    <location>
        <begin position="390"/>
        <end position="411"/>
    </location>
</feature>
<evidence type="ECO:0000313" key="9">
    <source>
        <dbReference type="EMBL" id="EFX88453.1"/>
    </source>
</evidence>
<feature type="domain" description="Major facilitator superfamily associated" evidence="8">
    <location>
        <begin position="508"/>
        <end position="588"/>
    </location>
</feature>
<comment type="subcellular location">
    <subcellularLocation>
        <location evidence="1">Membrane</location>
        <topology evidence="1">Multi-pass membrane protein</topology>
    </subcellularLocation>
</comment>
<feature type="compositionally biased region" description="Basic and acidic residues" evidence="6">
    <location>
        <begin position="791"/>
        <end position="816"/>
    </location>
</feature>
<dbReference type="InParanoid" id="E9FWC6"/>
<feature type="transmembrane region" description="Helical" evidence="7">
    <location>
        <begin position="133"/>
        <end position="160"/>
    </location>
</feature>
<comment type="similarity">
    <text evidence="2">Belongs to the major facilitator superfamily. MFSD6 family.</text>
</comment>
<dbReference type="PhylomeDB" id="E9FWC6"/>
<feature type="compositionally biased region" description="Polar residues" evidence="6">
    <location>
        <begin position="57"/>
        <end position="67"/>
    </location>
</feature>
<dbReference type="eggNOG" id="KOG3762">
    <property type="taxonomic scope" value="Eukaryota"/>
</dbReference>
<dbReference type="HOGENOM" id="CLU_346226_0_0_1"/>
<dbReference type="InterPro" id="IPR051717">
    <property type="entry name" value="MFS_MFSD6"/>
</dbReference>
<proteinExistence type="inferred from homology"/>
<name>E9FWC6_DAPPU</name>
<keyword evidence="10" id="KW-1185">Reference proteome</keyword>
<feature type="transmembrane region" description="Helical" evidence="7">
    <location>
        <begin position="663"/>
        <end position="683"/>
    </location>
</feature>
<dbReference type="GO" id="GO:0016020">
    <property type="term" value="C:membrane"/>
    <property type="evidence" value="ECO:0000318"/>
    <property type="project" value="GO_Central"/>
</dbReference>
<evidence type="ECO:0000256" key="7">
    <source>
        <dbReference type="SAM" id="Phobius"/>
    </source>
</evidence>
<keyword evidence="4 7" id="KW-1133">Transmembrane helix</keyword>
<gene>
    <name evidence="9" type="ORF">DAPPUDRAFT_234331</name>
</gene>
<reference evidence="9 10" key="1">
    <citation type="journal article" date="2011" name="Science">
        <title>The ecoresponsive genome of Daphnia pulex.</title>
        <authorList>
            <person name="Colbourne J.K."/>
            <person name="Pfrender M.E."/>
            <person name="Gilbert D."/>
            <person name="Thomas W.K."/>
            <person name="Tucker A."/>
            <person name="Oakley T.H."/>
            <person name="Tokishita S."/>
            <person name="Aerts A."/>
            <person name="Arnold G.J."/>
            <person name="Basu M.K."/>
            <person name="Bauer D.J."/>
            <person name="Caceres C.E."/>
            <person name="Carmel L."/>
            <person name="Casola C."/>
            <person name="Choi J.H."/>
            <person name="Detter J.C."/>
            <person name="Dong Q."/>
            <person name="Dusheyko S."/>
            <person name="Eads B.D."/>
            <person name="Frohlich T."/>
            <person name="Geiler-Samerotte K.A."/>
            <person name="Gerlach D."/>
            <person name="Hatcher P."/>
            <person name="Jogdeo S."/>
            <person name="Krijgsveld J."/>
            <person name="Kriventseva E.V."/>
            <person name="Kultz D."/>
            <person name="Laforsch C."/>
            <person name="Lindquist E."/>
            <person name="Lopez J."/>
            <person name="Manak J.R."/>
            <person name="Muller J."/>
            <person name="Pangilinan J."/>
            <person name="Patwardhan R.P."/>
            <person name="Pitluck S."/>
            <person name="Pritham E.J."/>
            <person name="Rechtsteiner A."/>
            <person name="Rho M."/>
            <person name="Rogozin I.B."/>
            <person name="Sakarya O."/>
            <person name="Salamov A."/>
            <person name="Schaack S."/>
            <person name="Shapiro H."/>
            <person name="Shiga Y."/>
            <person name="Skalitzky C."/>
            <person name="Smith Z."/>
            <person name="Souvorov A."/>
            <person name="Sung W."/>
            <person name="Tang Z."/>
            <person name="Tsuchiya D."/>
            <person name="Tu H."/>
            <person name="Vos H."/>
            <person name="Wang M."/>
            <person name="Wolf Y.I."/>
            <person name="Yamagata H."/>
            <person name="Yamada T."/>
            <person name="Ye Y."/>
            <person name="Shaw J.R."/>
            <person name="Andrews J."/>
            <person name="Crease T.J."/>
            <person name="Tang H."/>
            <person name="Lucas S.M."/>
            <person name="Robertson H.M."/>
            <person name="Bork P."/>
            <person name="Koonin E.V."/>
            <person name="Zdobnov E.M."/>
            <person name="Grigoriev I.V."/>
            <person name="Lynch M."/>
            <person name="Boore J.L."/>
        </authorList>
    </citation>
    <scope>NUCLEOTIDE SEQUENCE [LARGE SCALE GENOMIC DNA]</scope>
</reference>
<dbReference type="Pfam" id="PF12832">
    <property type="entry name" value="MFS_1_like"/>
    <property type="match status" value="1"/>
</dbReference>
<dbReference type="KEGG" id="dpx:DAPPUDRAFT_234331"/>
<feature type="region of interest" description="Disordered" evidence="6">
    <location>
        <begin position="780"/>
        <end position="816"/>
    </location>
</feature>
<evidence type="ECO:0000259" key="8">
    <source>
        <dbReference type="Pfam" id="PF12832"/>
    </source>
</evidence>
<dbReference type="Proteomes" id="UP000000305">
    <property type="component" value="Unassembled WGS sequence"/>
</dbReference>
<feature type="transmembrane region" description="Helical" evidence="7">
    <location>
        <begin position="101"/>
        <end position="121"/>
    </location>
</feature>
<dbReference type="PANTHER" id="PTHR16172:SF35">
    <property type="entry name" value="MAJOR FACILITATOR SUPERFAMILY (MFS) PROFILE DOMAIN-CONTAINING PROTEIN"/>
    <property type="match status" value="1"/>
</dbReference>
<keyword evidence="5 7" id="KW-0472">Membrane</keyword>
<keyword evidence="3 7" id="KW-0812">Transmembrane</keyword>
<feature type="region of interest" description="Disordered" evidence="6">
    <location>
        <begin position="1"/>
        <end position="67"/>
    </location>
</feature>
<dbReference type="OrthoDB" id="10061976at2759"/>
<protein>
    <recommendedName>
        <fullName evidence="8">Major facilitator superfamily associated domain-containing protein</fullName>
    </recommendedName>
</protein>
<dbReference type="AlphaFoldDB" id="E9FWC6"/>
<feature type="compositionally biased region" description="Polar residues" evidence="6">
    <location>
        <begin position="34"/>
        <end position="45"/>
    </location>
</feature>